<evidence type="ECO:0000313" key="9">
    <source>
        <dbReference type="Proteomes" id="UP001519289"/>
    </source>
</evidence>
<evidence type="ECO:0000256" key="6">
    <source>
        <dbReference type="ARBA" id="ARBA00023014"/>
    </source>
</evidence>
<feature type="domain" description="Radical SAM core" evidence="7">
    <location>
        <begin position="12"/>
        <end position="228"/>
    </location>
</feature>
<keyword evidence="9" id="KW-1185">Reference proteome</keyword>
<evidence type="ECO:0000259" key="7">
    <source>
        <dbReference type="PROSITE" id="PS51918"/>
    </source>
</evidence>
<dbReference type="NCBIfam" id="TIGR04085">
    <property type="entry name" value="rSAM_more_4Fe4S"/>
    <property type="match status" value="1"/>
</dbReference>
<evidence type="ECO:0000256" key="5">
    <source>
        <dbReference type="ARBA" id="ARBA00023004"/>
    </source>
</evidence>
<evidence type="ECO:0000256" key="3">
    <source>
        <dbReference type="ARBA" id="ARBA00022691"/>
    </source>
</evidence>
<evidence type="ECO:0000256" key="1">
    <source>
        <dbReference type="ARBA" id="ARBA00001966"/>
    </source>
</evidence>
<proteinExistence type="predicted"/>
<dbReference type="Pfam" id="PF04055">
    <property type="entry name" value="Radical_SAM"/>
    <property type="match status" value="1"/>
</dbReference>
<keyword evidence="6" id="KW-0411">Iron-sulfur</keyword>
<keyword evidence="3" id="KW-0949">S-adenosyl-L-methionine</keyword>
<dbReference type="Pfam" id="PF13186">
    <property type="entry name" value="SPASM"/>
    <property type="match status" value="1"/>
</dbReference>
<keyword evidence="2" id="KW-0004">4Fe-4S</keyword>
<dbReference type="CDD" id="cd01335">
    <property type="entry name" value="Radical_SAM"/>
    <property type="match status" value="1"/>
</dbReference>
<gene>
    <name evidence="8" type="ORF">J2Z79_001448</name>
</gene>
<dbReference type="SUPFAM" id="SSF102114">
    <property type="entry name" value="Radical SAM enzymes"/>
    <property type="match status" value="1"/>
</dbReference>
<keyword evidence="4" id="KW-0479">Metal-binding</keyword>
<dbReference type="InterPro" id="IPR007197">
    <property type="entry name" value="rSAM"/>
</dbReference>
<evidence type="ECO:0000256" key="4">
    <source>
        <dbReference type="ARBA" id="ARBA00022723"/>
    </source>
</evidence>
<dbReference type="PANTHER" id="PTHR11228">
    <property type="entry name" value="RADICAL SAM DOMAIN PROTEIN"/>
    <property type="match status" value="1"/>
</dbReference>
<comment type="caution">
    <text evidence="8">The sequence shown here is derived from an EMBL/GenBank/DDBJ whole genome shotgun (WGS) entry which is preliminary data.</text>
</comment>
<dbReference type="SFLD" id="SFLDG01067">
    <property type="entry name" value="SPASM/twitch_domain_containing"/>
    <property type="match status" value="1"/>
</dbReference>
<dbReference type="SFLD" id="SFLDG01386">
    <property type="entry name" value="main_SPASM_domain-containing"/>
    <property type="match status" value="1"/>
</dbReference>
<name>A0ABS4JUB1_9FIRM</name>
<dbReference type="InterPro" id="IPR013785">
    <property type="entry name" value="Aldolase_TIM"/>
</dbReference>
<dbReference type="PIRSF" id="PIRSF037420">
    <property type="entry name" value="PQQ_syn_pqqE"/>
    <property type="match status" value="1"/>
</dbReference>
<dbReference type="InterPro" id="IPR023885">
    <property type="entry name" value="4Fe4S-binding_SPASM_dom"/>
</dbReference>
<keyword evidence="5" id="KW-0408">Iron</keyword>
<organism evidence="8 9">
    <name type="scientific">Symbiobacterium terraclitae</name>
    <dbReference type="NCBI Taxonomy" id="557451"/>
    <lineage>
        <taxon>Bacteria</taxon>
        <taxon>Bacillati</taxon>
        <taxon>Bacillota</taxon>
        <taxon>Clostridia</taxon>
        <taxon>Eubacteriales</taxon>
        <taxon>Symbiobacteriaceae</taxon>
        <taxon>Symbiobacterium</taxon>
    </lineage>
</organism>
<sequence length="393" mass="43909">MLEMELPVLQPDHHRPTVYWYTTYRCNLACKHCSVHSSPYVDTAGDLSPEEALRAIDNIAQLRPGTVILTGGDPFTRPDALAIQQKLFDLRIRTGIETNAILIDREVARFLRRNADAGAQIALGISVDGGSAETHDFQRGPGAFAGMLRGVEAVVAEGLPVQFSSIVNRVNIDTIPDLFVLARQYKAWLLTFGFVNPIGRALEYLDDLQLTPELLERALETILDSMDRYPEVYTVIKIPPALIPPRFYPRVKRHLDQASGERFDLSTSCNFPLFGILPDGSITVCSVTRTKLKAYFGNVKSDSLVDVWRRQRFEAMRQAYLEADWLTGICGDCIFKKACKGSCRAWAYAEYGEFSGPHPLCRALEENGLFPQIYRLSYRDRLLASVRAGGGAT</sequence>
<dbReference type="InterPro" id="IPR017200">
    <property type="entry name" value="PqqE-like"/>
</dbReference>
<evidence type="ECO:0000313" key="8">
    <source>
        <dbReference type="EMBL" id="MBP2018049.1"/>
    </source>
</evidence>
<accession>A0ABS4JUB1</accession>
<dbReference type="EMBL" id="JAGGLG010000009">
    <property type="protein sequence ID" value="MBP2018049.1"/>
    <property type="molecule type" value="Genomic_DNA"/>
</dbReference>
<dbReference type="SFLD" id="SFLDS00029">
    <property type="entry name" value="Radical_SAM"/>
    <property type="match status" value="1"/>
</dbReference>
<dbReference type="InterPro" id="IPR050377">
    <property type="entry name" value="Radical_SAM_PqqE_MftC-like"/>
</dbReference>
<dbReference type="RefSeq" id="WP_209466185.1">
    <property type="nucleotide sequence ID" value="NZ_JAGGLG010000009.1"/>
</dbReference>
<dbReference type="PROSITE" id="PS51918">
    <property type="entry name" value="RADICAL_SAM"/>
    <property type="match status" value="1"/>
</dbReference>
<comment type="cofactor">
    <cofactor evidence="1">
        <name>[4Fe-4S] cluster</name>
        <dbReference type="ChEBI" id="CHEBI:49883"/>
    </cofactor>
</comment>
<dbReference type="PANTHER" id="PTHR11228:SF7">
    <property type="entry name" value="PQQA PEPTIDE CYCLASE"/>
    <property type="match status" value="1"/>
</dbReference>
<reference evidence="8 9" key="1">
    <citation type="submission" date="2021-03" db="EMBL/GenBank/DDBJ databases">
        <title>Genomic Encyclopedia of Type Strains, Phase IV (KMG-IV): sequencing the most valuable type-strain genomes for metagenomic binning, comparative biology and taxonomic classification.</title>
        <authorList>
            <person name="Goeker M."/>
        </authorList>
    </citation>
    <scope>NUCLEOTIDE SEQUENCE [LARGE SCALE GENOMIC DNA]</scope>
    <source>
        <strain evidence="8 9">DSM 27138</strain>
    </source>
</reference>
<dbReference type="InterPro" id="IPR058240">
    <property type="entry name" value="rSAM_sf"/>
</dbReference>
<dbReference type="Gene3D" id="3.20.20.70">
    <property type="entry name" value="Aldolase class I"/>
    <property type="match status" value="1"/>
</dbReference>
<protein>
    <submittedName>
        <fullName evidence="8">Radical SAM protein with 4Fe4S-binding SPASM domain</fullName>
    </submittedName>
</protein>
<dbReference type="Proteomes" id="UP001519289">
    <property type="component" value="Unassembled WGS sequence"/>
</dbReference>
<evidence type="ECO:0000256" key="2">
    <source>
        <dbReference type="ARBA" id="ARBA00022485"/>
    </source>
</evidence>